<name>A0AAV2YKI1_9STRA</name>
<gene>
    <name evidence="2" type="ORF">N0F65_002753</name>
</gene>
<dbReference type="PANTHER" id="PTHR46825:SF9">
    <property type="entry name" value="BETA-LACTAMASE-RELATED DOMAIN-CONTAINING PROTEIN"/>
    <property type="match status" value="1"/>
</dbReference>
<reference evidence="2" key="1">
    <citation type="submission" date="2022-11" db="EMBL/GenBank/DDBJ databases">
        <authorList>
            <person name="Morgan W.R."/>
            <person name="Tartar A."/>
        </authorList>
    </citation>
    <scope>NUCLEOTIDE SEQUENCE</scope>
    <source>
        <strain evidence="2">ARSEF 373</strain>
    </source>
</reference>
<evidence type="ECO:0000259" key="1">
    <source>
        <dbReference type="Pfam" id="PF00144"/>
    </source>
</evidence>
<dbReference type="InterPro" id="IPR012338">
    <property type="entry name" value="Beta-lactam/transpept-like"/>
</dbReference>
<accession>A0AAV2YKI1</accession>
<dbReference type="EMBL" id="DAKRPA010000250">
    <property type="protein sequence ID" value="DAZ94435.1"/>
    <property type="molecule type" value="Genomic_DNA"/>
</dbReference>
<sequence length="541" mass="58499">MRQIIKEGRFQKANRTLSQMQSEADAFLQQAANQFPNVGFAVSVVYQDKPVLAKGYGSAVWQMPGSLVNADTIFQIGSFSKSFIAVGIGMLVDAGLAQWDDPVKKHLPWLQLADKYMEEHVTLGDLMAMNSGFGPYQGDEAVFFGFDSTERATAERLKFLPPAGSLRSGHTYVNINTLLLGQVIEAVSKKPWPQFLRERVFVPLGMKRTFTSIQAAKAKNATNIAAGHLVCGTKVKGPYQLTDDKVNLVPGYKDGNLAAGSIVSTANDLAQFARFLLSNGTVGNATLFSSPTILERMTTAKVELNDMFTLGGALAGLLPTPRGGYGVGPGYGFDTTGQVLWDHAYFDKGGDTIGHQSRNGFLPEDKLGVVILRNAQGSNTLHTDILRSYVAGIFLDIPKKALNKAYDAELAAAAMLDDAIESQSDVPKGGECGPEMFNITRTTKVPSASKWVGKYVQPDARDYAPLKLQVLGNGDLQFQYGRVNGTVRYIDNAPSPQFDAKATSYRVLVDSNGIASAFGYLVVSGSDRVLQFADKAFIKIA</sequence>
<dbReference type="PANTHER" id="PTHR46825">
    <property type="entry name" value="D-ALANYL-D-ALANINE-CARBOXYPEPTIDASE/ENDOPEPTIDASE AMPH"/>
    <property type="match status" value="1"/>
</dbReference>
<keyword evidence="3" id="KW-1185">Reference proteome</keyword>
<proteinExistence type="predicted"/>
<protein>
    <recommendedName>
        <fullName evidence="1">Beta-lactamase-related domain-containing protein</fullName>
    </recommendedName>
</protein>
<comment type="caution">
    <text evidence="2">The sequence shown here is derived from an EMBL/GenBank/DDBJ whole genome shotgun (WGS) entry which is preliminary data.</text>
</comment>
<dbReference type="Proteomes" id="UP001146120">
    <property type="component" value="Unassembled WGS sequence"/>
</dbReference>
<dbReference type="SUPFAM" id="SSF56601">
    <property type="entry name" value="beta-lactamase/transpeptidase-like"/>
    <property type="match status" value="1"/>
</dbReference>
<evidence type="ECO:0000313" key="3">
    <source>
        <dbReference type="Proteomes" id="UP001146120"/>
    </source>
</evidence>
<organism evidence="2 3">
    <name type="scientific">Lagenidium giganteum</name>
    <dbReference type="NCBI Taxonomy" id="4803"/>
    <lineage>
        <taxon>Eukaryota</taxon>
        <taxon>Sar</taxon>
        <taxon>Stramenopiles</taxon>
        <taxon>Oomycota</taxon>
        <taxon>Peronosporomycetes</taxon>
        <taxon>Pythiales</taxon>
        <taxon>Pythiaceae</taxon>
    </lineage>
</organism>
<dbReference type="InterPro" id="IPR001466">
    <property type="entry name" value="Beta-lactam-related"/>
</dbReference>
<evidence type="ECO:0000313" key="2">
    <source>
        <dbReference type="EMBL" id="DAZ94435.1"/>
    </source>
</evidence>
<dbReference type="AlphaFoldDB" id="A0AAV2YKI1"/>
<feature type="domain" description="Beta-lactamase-related" evidence="1">
    <location>
        <begin position="32"/>
        <end position="382"/>
    </location>
</feature>
<dbReference type="Gene3D" id="3.40.710.10">
    <property type="entry name" value="DD-peptidase/beta-lactamase superfamily"/>
    <property type="match status" value="1"/>
</dbReference>
<dbReference type="Pfam" id="PF00144">
    <property type="entry name" value="Beta-lactamase"/>
    <property type="match status" value="1"/>
</dbReference>
<reference evidence="2" key="2">
    <citation type="journal article" date="2023" name="Microbiol Resour">
        <title>Decontamination and Annotation of the Draft Genome Sequence of the Oomycete Lagenidium giganteum ARSEF 373.</title>
        <authorList>
            <person name="Morgan W.R."/>
            <person name="Tartar A."/>
        </authorList>
    </citation>
    <scope>NUCLEOTIDE SEQUENCE</scope>
    <source>
        <strain evidence="2">ARSEF 373</strain>
    </source>
</reference>
<dbReference type="InterPro" id="IPR050491">
    <property type="entry name" value="AmpC-like"/>
</dbReference>